<dbReference type="PANTHER" id="PTHR10120">
    <property type="entry name" value="CAAX PRENYL PROTEASE 1"/>
    <property type="match status" value="1"/>
</dbReference>
<keyword evidence="3 15" id="KW-0812">Transmembrane</keyword>
<dbReference type="InterPro" id="IPR001915">
    <property type="entry name" value="Peptidase_M48"/>
</dbReference>
<dbReference type="CDD" id="cd07343">
    <property type="entry name" value="M48A_Zmpste24p_like"/>
    <property type="match status" value="1"/>
</dbReference>
<evidence type="ECO:0000256" key="2">
    <source>
        <dbReference type="ARBA" id="ARBA00022670"/>
    </source>
</evidence>
<evidence type="ECO:0000256" key="11">
    <source>
        <dbReference type="ARBA" id="ARBA00044456"/>
    </source>
</evidence>
<dbReference type="EMBL" id="KZ992610">
    <property type="protein sequence ID" value="RKP08359.1"/>
    <property type="molecule type" value="Genomic_DNA"/>
</dbReference>
<evidence type="ECO:0000256" key="9">
    <source>
        <dbReference type="ARBA" id="ARBA00023049"/>
    </source>
</evidence>
<evidence type="ECO:0000256" key="13">
    <source>
        <dbReference type="PIRSR" id="PIRSR627057-1"/>
    </source>
</evidence>
<dbReference type="InterPro" id="IPR032456">
    <property type="entry name" value="Peptidase_M48_N"/>
</dbReference>
<reference evidence="19" key="1">
    <citation type="journal article" date="2018" name="Nat. Microbiol.">
        <title>Leveraging single-cell genomics to expand the fungal tree of life.</title>
        <authorList>
            <person name="Ahrendt S.R."/>
            <person name="Quandt C.A."/>
            <person name="Ciobanu D."/>
            <person name="Clum A."/>
            <person name="Salamov A."/>
            <person name="Andreopoulos B."/>
            <person name="Cheng J.F."/>
            <person name="Woyke T."/>
            <person name="Pelin A."/>
            <person name="Henrissat B."/>
            <person name="Reynolds N.K."/>
            <person name="Benny G.L."/>
            <person name="Smith M.E."/>
            <person name="James T.Y."/>
            <person name="Grigoriev I.V."/>
        </authorList>
    </citation>
    <scope>NUCLEOTIDE SEQUENCE [LARGE SCALE GENOMIC DNA]</scope>
    <source>
        <strain evidence="19">RSA 1356</strain>
    </source>
</reference>
<feature type="domain" description="CAAX prenyl protease 1 N-terminal" evidence="17">
    <location>
        <begin position="50"/>
        <end position="234"/>
    </location>
</feature>
<evidence type="ECO:0000259" key="17">
    <source>
        <dbReference type="Pfam" id="PF16491"/>
    </source>
</evidence>
<dbReference type="FunFam" id="3.30.2010.10:FF:000002">
    <property type="entry name" value="CAAX prenyl protease"/>
    <property type="match status" value="1"/>
</dbReference>
<evidence type="ECO:0000256" key="15">
    <source>
        <dbReference type="RuleBase" id="RU366005"/>
    </source>
</evidence>
<feature type="binding site" evidence="14">
    <location>
        <position position="311"/>
    </location>
    <ligand>
        <name>Zn(2+)</name>
        <dbReference type="ChEBI" id="CHEBI:29105"/>
        <note>catalytic</note>
    </ligand>
</feature>
<dbReference type="Pfam" id="PF16491">
    <property type="entry name" value="Peptidase_M48_N"/>
    <property type="match status" value="1"/>
</dbReference>
<evidence type="ECO:0000259" key="16">
    <source>
        <dbReference type="Pfam" id="PF01435"/>
    </source>
</evidence>
<comment type="catalytic activity">
    <reaction evidence="11 15">
        <text>Hydrolyzes the peptide bond -P2-(S-farnesyl or geranylgeranyl)C-P1'-P2'-P3'-COOH where P1' and P2' are amino acids with aliphatic side chains and P3' is any C-terminal residue.</text>
        <dbReference type="EC" id="3.4.24.84"/>
    </reaction>
</comment>
<feature type="binding site" evidence="14">
    <location>
        <position position="387"/>
    </location>
    <ligand>
        <name>Zn(2+)</name>
        <dbReference type="ChEBI" id="CHEBI:29105"/>
        <note>catalytic</note>
    </ligand>
</feature>
<dbReference type="GO" id="GO:0004222">
    <property type="term" value="F:metalloendopeptidase activity"/>
    <property type="evidence" value="ECO:0007669"/>
    <property type="project" value="UniProtKB-UniRule"/>
</dbReference>
<protein>
    <recommendedName>
        <fullName evidence="15">CAAX prenyl protease</fullName>
        <ecNumber evidence="15">3.4.24.84</ecNumber>
    </recommendedName>
</protein>
<gene>
    <name evidence="18" type="ORF">THASP1DRAFT_29836</name>
</gene>
<dbReference type="Proteomes" id="UP000271241">
    <property type="component" value="Unassembled WGS sequence"/>
</dbReference>
<feature type="active site" description="Proton donor" evidence="13">
    <location>
        <position position="391"/>
    </location>
</feature>
<dbReference type="AlphaFoldDB" id="A0A4V1IWQ3"/>
<dbReference type="Gene3D" id="3.30.2010.10">
    <property type="entry name" value="Metalloproteases ('zincins'), catalytic domain"/>
    <property type="match status" value="1"/>
</dbReference>
<evidence type="ECO:0000313" key="18">
    <source>
        <dbReference type="EMBL" id="RKP08359.1"/>
    </source>
</evidence>
<organism evidence="18 19">
    <name type="scientific">Thamnocephalis sphaerospora</name>
    <dbReference type="NCBI Taxonomy" id="78915"/>
    <lineage>
        <taxon>Eukaryota</taxon>
        <taxon>Fungi</taxon>
        <taxon>Fungi incertae sedis</taxon>
        <taxon>Zoopagomycota</taxon>
        <taxon>Zoopagomycotina</taxon>
        <taxon>Zoopagomycetes</taxon>
        <taxon>Zoopagales</taxon>
        <taxon>Sigmoideomycetaceae</taxon>
        <taxon>Thamnocephalis</taxon>
    </lineage>
</organism>
<dbReference type="OrthoDB" id="360839at2759"/>
<feature type="transmembrane region" description="Helical" evidence="15">
    <location>
        <begin position="133"/>
        <end position="153"/>
    </location>
</feature>
<feature type="domain" description="Peptidase M48" evidence="16">
    <location>
        <begin position="241"/>
        <end position="444"/>
    </location>
</feature>
<evidence type="ECO:0000256" key="3">
    <source>
        <dbReference type="ARBA" id="ARBA00022692"/>
    </source>
</evidence>
<evidence type="ECO:0000256" key="14">
    <source>
        <dbReference type="PIRSR" id="PIRSR627057-2"/>
    </source>
</evidence>
<evidence type="ECO:0000256" key="6">
    <source>
        <dbReference type="ARBA" id="ARBA00022824"/>
    </source>
</evidence>
<sequence length="445" mass="50360">MDPSHASGETIAPLQGTSADSATAAVPYKELVLAFSMGVYVLEQYLNIRQHRKLHAVHPPAALSGTVSEEDFCNAQAYGRDKSYFQFVLDAWSQLQTVLTLTLDLLPLLWHTVGALMLQYAGLDAEYERTHSVLFVIALSVISSILSIPFSLYRTFVIEERHGFNKQTIGLFFVDFVKMQVLSAVITAPLIAGVLTIIHWAGESFYYYVWAFMVCFQLVMVTIYPTVIQPLFNKVEPLAPGSLREKIEALAARIHFPLTKLYVIDGSRRSSHSNAYFYGFFKNKRIVLFDTLMEHSSEEEVCAILGHELGHWKLNHTLKGLGVAQVHMFGLFYLFSHCYRDSTLYQSFGFVDGTMPVLIGFLLFSYIFSPVESVLSFLMNIMSRKHEFEADAYAKKLGYAESLRSGLIKLHTKNLGHMNPDSWYSTYHFSHPPLVERLEALGKTE</sequence>
<evidence type="ECO:0000256" key="4">
    <source>
        <dbReference type="ARBA" id="ARBA00022723"/>
    </source>
</evidence>
<dbReference type="GO" id="GO:0005789">
    <property type="term" value="C:endoplasmic reticulum membrane"/>
    <property type="evidence" value="ECO:0007669"/>
    <property type="project" value="UniProtKB-SubCell"/>
</dbReference>
<keyword evidence="7 14" id="KW-0862">Zinc</keyword>
<evidence type="ECO:0000256" key="1">
    <source>
        <dbReference type="ARBA" id="ARBA00004477"/>
    </source>
</evidence>
<comment type="function">
    <text evidence="15">Proteolytically removes the C-terminal three residues of farnesylated proteins.</text>
</comment>
<keyword evidence="5 15" id="KW-0378">Hydrolase</keyword>
<dbReference type="GO" id="GO:0046872">
    <property type="term" value="F:metal ion binding"/>
    <property type="evidence" value="ECO:0007669"/>
    <property type="project" value="UniProtKB-UniRule"/>
</dbReference>
<proteinExistence type="inferred from homology"/>
<comment type="cofactor">
    <cofactor evidence="14 15">
        <name>Zn(2+)</name>
        <dbReference type="ChEBI" id="CHEBI:29105"/>
    </cofactor>
    <text evidence="14 15">Binds 1 zinc ion per subunit.</text>
</comment>
<evidence type="ECO:0000313" key="19">
    <source>
        <dbReference type="Proteomes" id="UP000271241"/>
    </source>
</evidence>
<comment type="similarity">
    <text evidence="12 15">Belongs to the peptidase M48A family.</text>
</comment>
<name>A0A4V1IWQ3_9FUNG</name>
<accession>A0A4V1IWQ3</accession>
<keyword evidence="2 15" id="KW-0645">Protease</keyword>
<feature type="transmembrane region" description="Helical" evidence="15">
    <location>
        <begin position="207"/>
        <end position="227"/>
    </location>
</feature>
<keyword evidence="6 15" id="KW-0256">Endoplasmic reticulum</keyword>
<keyword evidence="8 15" id="KW-1133">Transmembrane helix</keyword>
<feature type="transmembrane region" description="Helical" evidence="15">
    <location>
        <begin position="355"/>
        <end position="378"/>
    </location>
</feature>
<dbReference type="GO" id="GO:0071586">
    <property type="term" value="P:CAAX-box protein processing"/>
    <property type="evidence" value="ECO:0007669"/>
    <property type="project" value="UniProtKB-UniRule"/>
</dbReference>
<feature type="transmembrane region" description="Helical" evidence="15">
    <location>
        <begin position="181"/>
        <end position="201"/>
    </location>
</feature>
<dbReference type="EC" id="3.4.24.84" evidence="15"/>
<evidence type="ECO:0000256" key="8">
    <source>
        <dbReference type="ARBA" id="ARBA00022989"/>
    </source>
</evidence>
<dbReference type="STRING" id="78915.A0A4V1IWQ3"/>
<keyword evidence="9 15" id="KW-0482">Metalloprotease</keyword>
<feature type="active site" evidence="13">
    <location>
        <position position="308"/>
    </location>
</feature>
<comment type="subcellular location">
    <subcellularLocation>
        <location evidence="1 15">Endoplasmic reticulum membrane</location>
        <topology evidence="1 15">Multi-pass membrane protein</topology>
    </subcellularLocation>
</comment>
<evidence type="ECO:0000256" key="7">
    <source>
        <dbReference type="ARBA" id="ARBA00022833"/>
    </source>
</evidence>
<evidence type="ECO:0000256" key="10">
    <source>
        <dbReference type="ARBA" id="ARBA00023136"/>
    </source>
</evidence>
<feature type="transmembrane region" description="Helical" evidence="15">
    <location>
        <begin position="98"/>
        <end position="121"/>
    </location>
</feature>
<feature type="binding site" evidence="14">
    <location>
        <position position="307"/>
    </location>
    <ligand>
        <name>Zn(2+)</name>
        <dbReference type="ChEBI" id="CHEBI:29105"/>
        <note>catalytic</note>
    </ligand>
</feature>
<dbReference type="Pfam" id="PF01435">
    <property type="entry name" value="Peptidase_M48"/>
    <property type="match status" value="1"/>
</dbReference>
<keyword evidence="4 14" id="KW-0479">Metal-binding</keyword>
<evidence type="ECO:0000256" key="5">
    <source>
        <dbReference type="ARBA" id="ARBA00022801"/>
    </source>
</evidence>
<evidence type="ECO:0000256" key="12">
    <source>
        <dbReference type="ARBA" id="ARBA00060927"/>
    </source>
</evidence>
<keyword evidence="19" id="KW-1185">Reference proteome</keyword>
<keyword evidence="10 15" id="KW-0472">Membrane</keyword>
<dbReference type="InterPro" id="IPR027057">
    <property type="entry name" value="CAXX_Prtase_1"/>
</dbReference>